<dbReference type="EC" id="2.7.8.7" evidence="8"/>
<evidence type="ECO:0000313" key="10">
    <source>
        <dbReference type="EMBL" id="OGY23858.1"/>
    </source>
</evidence>
<comment type="catalytic activity">
    <reaction evidence="8">
        <text>apo-[ACP] + CoA = holo-[ACP] + adenosine 3',5'-bisphosphate + H(+)</text>
        <dbReference type="Rhea" id="RHEA:12068"/>
        <dbReference type="Rhea" id="RHEA-COMP:9685"/>
        <dbReference type="Rhea" id="RHEA-COMP:9690"/>
        <dbReference type="ChEBI" id="CHEBI:15378"/>
        <dbReference type="ChEBI" id="CHEBI:29999"/>
        <dbReference type="ChEBI" id="CHEBI:57287"/>
        <dbReference type="ChEBI" id="CHEBI:58343"/>
        <dbReference type="ChEBI" id="CHEBI:64479"/>
        <dbReference type="EC" id="2.7.8.7"/>
    </reaction>
</comment>
<comment type="caution">
    <text evidence="10">The sequence shown here is derived from an EMBL/GenBank/DDBJ whole genome shotgun (WGS) entry which is preliminary data.</text>
</comment>
<dbReference type="Gene3D" id="3.90.470.20">
    <property type="entry name" value="4'-phosphopantetheinyl transferase domain"/>
    <property type="match status" value="1"/>
</dbReference>
<dbReference type="Proteomes" id="UP000178493">
    <property type="component" value="Unassembled WGS sequence"/>
</dbReference>
<comment type="subcellular location">
    <subcellularLocation>
        <location evidence="8">Cytoplasm</location>
    </subcellularLocation>
</comment>
<accession>A0A1G1W868</accession>
<evidence type="ECO:0000313" key="11">
    <source>
        <dbReference type="Proteomes" id="UP000178493"/>
    </source>
</evidence>
<evidence type="ECO:0000256" key="8">
    <source>
        <dbReference type="HAMAP-Rule" id="MF_00101"/>
    </source>
</evidence>
<keyword evidence="2 8" id="KW-0808">Transferase</keyword>
<evidence type="ECO:0000256" key="4">
    <source>
        <dbReference type="ARBA" id="ARBA00022832"/>
    </source>
</evidence>
<comment type="cofactor">
    <cofactor evidence="8">
        <name>Mg(2+)</name>
        <dbReference type="ChEBI" id="CHEBI:18420"/>
    </cofactor>
</comment>
<keyword evidence="8" id="KW-0963">Cytoplasm</keyword>
<protein>
    <recommendedName>
        <fullName evidence="8">Holo-[acyl-carrier-protein] synthase</fullName>
        <shortName evidence="8">Holo-ACP synthase</shortName>
        <ecNumber evidence="8">2.7.8.7</ecNumber>
    </recommendedName>
    <alternativeName>
        <fullName evidence="8">4'-phosphopantetheinyl transferase AcpS</fullName>
    </alternativeName>
</protein>
<reference evidence="10 11" key="1">
    <citation type="journal article" date="2016" name="Nat. Commun.">
        <title>Thousands of microbial genomes shed light on interconnected biogeochemical processes in an aquifer system.</title>
        <authorList>
            <person name="Anantharaman K."/>
            <person name="Brown C.T."/>
            <person name="Hug L.A."/>
            <person name="Sharon I."/>
            <person name="Castelle C.J."/>
            <person name="Probst A.J."/>
            <person name="Thomas B.C."/>
            <person name="Singh A."/>
            <person name="Wilkins M.J."/>
            <person name="Karaoz U."/>
            <person name="Brodie E.L."/>
            <person name="Williams K.H."/>
            <person name="Hubbard S.S."/>
            <person name="Banfield J.F."/>
        </authorList>
    </citation>
    <scope>NUCLEOTIDE SEQUENCE [LARGE SCALE GENOMIC DNA]</scope>
</reference>
<dbReference type="InterPro" id="IPR037143">
    <property type="entry name" value="4-PPantetheinyl_Trfase_dom_sf"/>
</dbReference>
<feature type="binding site" evidence="8">
    <location>
        <position position="10"/>
    </location>
    <ligand>
        <name>Mg(2+)</name>
        <dbReference type="ChEBI" id="CHEBI:18420"/>
    </ligand>
</feature>
<gene>
    <name evidence="8" type="primary">acpS</name>
    <name evidence="10" type="ORF">A2126_00505</name>
</gene>
<feature type="binding site" evidence="8">
    <location>
        <position position="54"/>
    </location>
    <ligand>
        <name>Mg(2+)</name>
        <dbReference type="ChEBI" id="CHEBI:18420"/>
    </ligand>
</feature>
<comment type="similarity">
    <text evidence="8">Belongs to the P-Pant transferase superfamily. AcpS family.</text>
</comment>
<dbReference type="InterPro" id="IPR008278">
    <property type="entry name" value="4-PPantetheinyl_Trfase_dom"/>
</dbReference>
<dbReference type="NCBIfam" id="TIGR00516">
    <property type="entry name" value="acpS"/>
    <property type="match status" value="1"/>
</dbReference>
<dbReference type="NCBIfam" id="TIGR00556">
    <property type="entry name" value="pantethn_trn"/>
    <property type="match status" value="1"/>
</dbReference>
<evidence type="ECO:0000256" key="3">
    <source>
        <dbReference type="ARBA" id="ARBA00022723"/>
    </source>
</evidence>
<dbReference type="GO" id="GO:0005737">
    <property type="term" value="C:cytoplasm"/>
    <property type="evidence" value="ECO:0007669"/>
    <property type="project" value="UniProtKB-SubCell"/>
</dbReference>
<name>A0A1G1W868_9BACT</name>
<dbReference type="InterPro" id="IPR002582">
    <property type="entry name" value="ACPS"/>
</dbReference>
<keyword evidence="5 8" id="KW-0460">Magnesium</keyword>
<evidence type="ECO:0000256" key="5">
    <source>
        <dbReference type="ARBA" id="ARBA00022842"/>
    </source>
</evidence>
<evidence type="ECO:0000259" key="9">
    <source>
        <dbReference type="Pfam" id="PF01648"/>
    </source>
</evidence>
<dbReference type="InterPro" id="IPR004568">
    <property type="entry name" value="Ppantetheine-prot_Trfase_dom"/>
</dbReference>
<evidence type="ECO:0000256" key="2">
    <source>
        <dbReference type="ARBA" id="ARBA00022679"/>
    </source>
</evidence>
<sequence>MKSLPKIGVDIVFIPRFKKILEERNEKFLSRVFQPSELKQMSVESLAGVFAAKEAVIKALSLPPESWLSIEISHDVNGAPLINLIERTYKKKSHLRLSMSHEKDYVVAVVLAS</sequence>
<dbReference type="GO" id="GO:0008897">
    <property type="term" value="F:holo-[acyl-carrier-protein] synthase activity"/>
    <property type="evidence" value="ECO:0007669"/>
    <property type="project" value="UniProtKB-UniRule"/>
</dbReference>
<keyword evidence="3 8" id="KW-0479">Metal-binding</keyword>
<evidence type="ECO:0000256" key="1">
    <source>
        <dbReference type="ARBA" id="ARBA00022516"/>
    </source>
</evidence>
<dbReference type="Pfam" id="PF01648">
    <property type="entry name" value="ACPS"/>
    <property type="match status" value="1"/>
</dbReference>
<dbReference type="SUPFAM" id="SSF56214">
    <property type="entry name" value="4'-phosphopantetheinyl transferase"/>
    <property type="match status" value="1"/>
</dbReference>
<organism evidence="10 11">
    <name type="scientific">Candidatus Woykebacteria bacterium GWB1_45_5</name>
    <dbReference type="NCBI Taxonomy" id="1802592"/>
    <lineage>
        <taxon>Bacteria</taxon>
        <taxon>Candidatus Woykeibacteriota</taxon>
    </lineage>
</organism>
<keyword evidence="4 8" id="KW-0276">Fatty acid metabolism</keyword>
<evidence type="ECO:0000256" key="6">
    <source>
        <dbReference type="ARBA" id="ARBA00023098"/>
    </source>
</evidence>
<evidence type="ECO:0000256" key="7">
    <source>
        <dbReference type="ARBA" id="ARBA00023160"/>
    </source>
</evidence>
<dbReference type="GO" id="GO:0000287">
    <property type="term" value="F:magnesium ion binding"/>
    <property type="evidence" value="ECO:0007669"/>
    <property type="project" value="UniProtKB-UniRule"/>
</dbReference>
<proteinExistence type="inferred from homology"/>
<keyword evidence="6 8" id="KW-0443">Lipid metabolism</keyword>
<keyword evidence="1 8" id="KW-0444">Lipid biosynthesis</keyword>
<feature type="domain" description="4'-phosphopantetheinyl transferase" evidence="9">
    <location>
        <begin position="7"/>
        <end position="110"/>
    </location>
</feature>
<dbReference type="AlphaFoldDB" id="A0A1G1W868"/>
<dbReference type="HAMAP" id="MF_00101">
    <property type="entry name" value="AcpS"/>
    <property type="match status" value="1"/>
</dbReference>
<keyword evidence="7 8" id="KW-0275">Fatty acid biosynthesis</keyword>
<dbReference type="EMBL" id="MHCO01000027">
    <property type="protein sequence ID" value="OGY23858.1"/>
    <property type="molecule type" value="Genomic_DNA"/>
</dbReference>
<dbReference type="GO" id="GO:0006633">
    <property type="term" value="P:fatty acid biosynthetic process"/>
    <property type="evidence" value="ECO:0007669"/>
    <property type="project" value="UniProtKB-UniRule"/>
</dbReference>
<comment type="function">
    <text evidence="8">Transfers the 4'-phosphopantetheine moiety from coenzyme A to a Ser of acyl-carrier-protein.</text>
</comment>